<evidence type="ECO:0000256" key="2">
    <source>
        <dbReference type="SAM" id="Phobius"/>
    </source>
</evidence>
<protein>
    <recommendedName>
        <fullName evidence="5">Right handed beta helix domain-containing protein</fullName>
    </recommendedName>
</protein>
<dbReference type="InterPro" id="IPR011050">
    <property type="entry name" value="Pectin_lyase_fold/virulence"/>
</dbReference>
<dbReference type="PANTHER" id="PTHR11319:SF35">
    <property type="entry name" value="OUTER MEMBRANE PROTEIN PMPC-RELATED"/>
    <property type="match status" value="1"/>
</dbReference>
<proteinExistence type="predicted"/>
<dbReference type="SUPFAM" id="SSF51126">
    <property type="entry name" value="Pectin lyase-like"/>
    <property type="match status" value="3"/>
</dbReference>
<evidence type="ECO:0008006" key="5">
    <source>
        <dbReference type="Google" id="ProtNLM"/>
    </source>
</evidence>
<dbReference type="Gene3D" id="2.160.20.10">
    <property type="entry name" value="Single-stranded right-handed beta-helix, Pectin lyase-like"/>
    <property type="match status" value="1"/>
</dbReference>
<evidence type="ECO:0000313" key="4">
    <source>
        <dbReference type="Proteomes" id="UP001190700"/>
    </source>
</evidence>
<dbReference type="SMART" id="SM00710">
    <property type="entry name" value="PbH1"/>
    <property type="match status" value="9"/>
</dbReference>
<keyword evidence="2" id="KW-1133">Transmembrane helix</keyword>
<feature type="region of interest" description="Disordered" evidence="1">
    <location>
        <begin position="986"/>
        <end position="1006"/>
    </location>
</feature>
<feature type="transmembrane region" description="Helical" evidence="2">
    <location>
        <begin position="858"/>
        <end position="880"/>
    </location>
</feature>
<dbReference type="EMBL" id="LGRX02001217">
    <property type="protein sequence ID" value="KAK3286570.1"/>
    <property type="molecule type" value="Genomic_DNA"/>
</dbReference>
<dbReference type="Proteomes" id="UP001190700">
    <property type="component" value="Unassembled WGS sequence"/>
</dbReference>
<keyword evidence="2" id="KW-0812">Transmembrane</keyword>
<feature type="transmembrane region" description="Helical" evidence="2">
    <location>
        <begin position="815"/>
        <end position="837"/>
    </location>
</feature>
<name>A0AAE0GY71_9CHLO</name>
<evidence type="ECO:0000256" key="1">
    <source>
        <dbReference type="SAM" id="MobiDB-lite"/>
    </source>
</evidence>
<comment type="caution">
    <text evidence="3">The sequence shown here is derived from an EMBL/GenBank/DDBJ whole genome shotgun (WGS) entry which is preliminary data.</text>
</comment>
<evidence type="ECO:0000313" key="3">
    <source>
        <dbReference type="EMBL" id="KAK3286570.1"/>
    </source>
</evidence>
<feature type="transmembrane region" description="Helical" evidence="2">
    <location>
        <begin position="1235"/>
        <end position="1258"/>
    </location>
</feature>
<accession>A0AAE0GY71</accession>
<keyword evidence="4" id="KW-1185">Reference proteome</keyword>
<reference evidence="3 4" key="1">
    <citation type="journal article" date="2015" name="Genome Biol. Evol.">
        <title>Comparative Genomics of a Bacterivorous Green Alga Reveals Evolutionary Causalities and Consequences of Phago-Mixotrophic Mode of Nutrition.</title>
        <authorList>
            <person name="Burns J.A."/>
            <person name="Paasch A."/>
            <person name="Narechania A."/>
            <person name="Kim E."/>
        </authorList>
    </citation>
    <scope>NUCLEOTIDE SEQUENCE [LARGE SCALE GENOMIC DNA]</scope>
    <source>
        <strain evidence="3 4">PLY_AMNH</strain>
    </source>
</reference>
<feature type="transmembrane region" description="Helical" evidence="2">
    <location>
        <begin position="926"/>
        <end position="951"/>
    </location>
</feature>
<feature type="transmembrane region" description="Helical" evidence="2">
    <location>
        <begin position="1473"/>
        <end position="1496"/>
    </location>
</feature>
<dbReference type="PANTHER" id="PTHR11319">
    <property type="entry name" value="G PROTEIN-COUPLED RECEPTOR-RELATED"/>
    <property type="match status" value="1"/>
</dbReference>
<dbReference type="InterPro" id="IPR006626">
    <property type="entry name" value="PbH1"/>
</dbReference>
<dbReference type="InterPro" id="IPR012334">
    <property type="entry name" value="Pectin_lyas_fold"/>
</dbReference>
<sequence>MVGNTGETNGGGVIVTESTIDINRTILRKNIANGHGGGMSLAYGNQLKVSSSRLRDNRALVMGGGLMAEAGNSLLVISSNVTGNLVTGNGGGVSCFGWSSLELWGTEVSGNSAEMEGGGLYLVSSGDLQLVRSTVQANHVGQRGGGIYIQTGGLNASASQIRGNKAMVKGGGVYAWGGKLVIGARTHIAANLAGEDGGGIYLYGLTSQNALSSGGASLAVSGNTQIVENVAQAHDGGGIHAGTGTTVTITSNVTIRNNLAGVYGGGAFLKANSTVIYDSRVIECISLYDGGALAVIAGTLEMRRVVIEANLAGISGGGLFLQAARVLLGVAGGAEGNEEGVVLAHNSAAFIGGAITATEFSSLEIVGCHLEGNAAVDAAGGLYISNSAALIRATSCGANRAHNGGCLILDTSTVEMEGCVIDGNAALVGGGVYSQESNVSMHNISVQNNAAYLSSNGSEATTLEGYGGGIWHTSVYSNLSVHNSTLEGNSANEGGGLFLEVPCGECSISNLSILQFRNNRVVENGPNIFWTYQIPTSTSDAVASTPVRCLECAFDDSVAIASVVLRVFMTQGGAEVSCVTAKSSEVVTPELTYTVIDHPGNVLQFSSGKDVTAIADAASDGSFTGLSGVRTVPYTGVARFSELVVHGRPESTVRVNFISSQGGTYDTAINVTLLACEDGEVYDSEMQSCNKCKAGSVKWDNSSVPCESCDEVSGLTCHGGNEFSIDDGYWMAFQSAATHCAANATQCILDRVHSCLDAFSCKPNQTAVYAGMSTWHDRESAQCSSGHSSAVLCGECLENHHRTNQGKCKDCGPNAAWHVFRFLSTVAALCLLVYLVWKAYQRIDHVHHQQFFRTAKHVSTPQAAVSIFLGYMQVSSQWFVVFGSEIPEPYKSFLHGLSTFSLTPETWLGMSCLIYATSRGSLSAGFYASFAFSLLVPGVIFLRIFAGWAAFTSQHISRGVPLLTVLRLDWLLPTLIASHQAQPAAGAAGGASGDAADGDGDAHDKTDKGVMISWEAQPSEARSAEQPIVYSFNPLAEEPRERTASDAPQLAPGMTFGKERTESVVEMTSQTACGSEDSPRALHGGSLLAEPSKCGSAQLEAAARSSLVWHGFSDNAEENGVVHGEGSEGTIFTNGSMPGPGGEWSHAHGEEGRTCHNDEIRDGDEKVPAQTDMAPSPDKNKSSWPLVLFLLVLLHTSCSTTMFQLFHCVRVYSDGAEPTAWIHSDLSVACFTVRWWGFAVVAIQVICVYVIGLPLGLWRAMVVLRDLKKFRLSNGRVVYLRRRQFRDDGVGGDCNSQGNMHLVYETCDDEGAGMLLEATPCWRGDDIDRLPTASSHRCSSELNTGGPREDWDWDAGMLNALDDPVTRSFLGVFYQSLRLEFCWYGSYEMLRRMAQVSFVILVQVAVPSSNFDVTYANIVAISSLFAAAYTHPYRNNIDTRLQCAVLYNCCMEQLFFMMTRLRDDGESDKVTQLIGAVILITCQMLLAAVIVGCVWIKYGDVRLKCLHFMKLKFGSWCRDASATTSKEENSHILENSSEEKRSRI</sequence>
<feature type="transmembrane region" description="Helical" evidence="2">
    <location>
        <begin position="1186"/>
        <end position="1206"/>
    </location>
</feature>
<organism evidence="3 4">
    <name type="scientific">Cymbomonas tetramitiformis</name>
    <dbReference type="NCBI Taxonomy" id="36881"/>
    <lineage>
        <taxon>Eukaryota</taxon>
        <taxon>Viridiplantae</taxon>
        <taxon>Chlorophyta</taxon>
        <taxon>Pyramimonadophyceae</taxon>
        <taxon>Pyramimonadales</taxon>
        <taxon>Pyramimonadaceae</taxon>
        <taxon>Cymbomonas</taxon>
    </lineage>
</organism>
<gene>
    <name evidence="3" type="ORF">CYMTET_5882</name>
</gene>
<keyword evidence="2" id="KW-0472">Membrane</keyword>